<name>A0AAU7XEZ1_9HYPH</name>
<dbReference type="KEGG" id="mflg:ABS361_08995"/>
<keyword evidence="2" id="KW-0812">Transmembrane</keyword>
<dbReference type="EMBL" id="CP158568">
    <property type="protein sequence ID" value="XBY46333.1"/>
    <property type="molecule type" value="Genomic_DNA"/>
</dbReference>
<gene>
    <name evidence="3" type="ORF">ABS361_08995</name>
</gene>
<dbReference type="RefSeq" id="WP_407051428.1">
    <property type="nucleotide sequence ID" value="NZ_CP158568.1"/>
</dbReference>
<keyword evidence="2" id="KW-0472">Membrane</keyword>
<proteinExistence type="predicted"/>
<evidence type="ECO:0000256" key="2">
    <source>
        <dbReference type="SAM" id="Phobius"/>
    </source>
</evidence>
<evidence type="ECO:0000256" key="1">
    <source>
        <dbReference type="SAM" id="MobiDB-lite"/>
    </source>
</evidence>
<reference evidence="3" key="1">
    <citation type="submission" date="2024-06" db="EMBL/GenBank/DDBJ databases">
        <title>Methylostella associata gen. nov., sp. nov., a novel Ancalomicrobiaceae-affiliated facultatively methylotrophic bacteria that feed on methanotrophs of the genus Methylococcus.</title>
        <authorList>
            <person name="Saltykova V."/>
            <person name="Danilova O.V."/>
            <person name="Oshkin I.Y."/>
            <person name="Belova S.E."/>
            <person name="Pimenov N.V."/>
            <person name="Dedysh S.N."/>
        </authorList>
    </citation>
    <scope>NUCLEOTIDE SEQUENCE</scope>
    <source>
        <strain evidence="3">S20</strain>
    </source>
</reference>
<evidence type="ECO:0008006" key="4">
    <source>
        <dbReference type="Google" id="ProtNLM"/>
    </source>
</evidence>
<keyword evidence="2" id="KW-1133">Transmembrane helix</keyword>
<feature type="transmembrane region" description="Helical" evidence="2">
    <location>
        <begin position="38"/>
        <end position="62"/>
    </location>
</feature>
<evidence type="ECO:0000313" key="3">
    <source>
        <dbReference type="EMBL" id="XBY46333.1"/>
    </source>
</evidence>
<organism evidence="3">
    <name type="scientific">Methyloraptor flagellatus</name>
    <dbReference type="NCBI Taxonomy" id="3162530"/>
    <lineage>
        <taxon>Bacteria</taxon>
        <taxon>Pseudomonadati</taxon>
        <taxon>Pseudomonadota</taxon>
        <taxon>Alphaproteobacteria</taxon>
        <taxon>Hyphomicrobiales</taxon>
        <taxon>Ancalomicrobiaceae</taxon>
        <taxon>Methyloraptor</taxon>
    </lineage>
</organism>
<feature type="region of interest" description="Disordered" evidence="1">
    <location>
        <begin position="67"/>
        <end position="92"/>
    </location>
</feature>
<dbReference type="AlphaFoldDB" id="A0AAU7XEZ1"/>
<protein>
    <recommendedName>
        <fullName evidence="4">DUF4175 domain-containing protein</fullName>
    </recommendedName>
</protein>
<accession>A0AAU7XEZ1</accession>
<sequence>MTRARFATLWRFLLPIAIALLASAVVTGFADTTARPAWIFGLGIVLGLIGGVSFLMHLLGLAATLPDKRKGRPAHTPETGAGRRPPSAPEPR</sequence>